<dbReference type="InterPro" id="IPR041698">
    <property type="entry name" value="Methyltransf_25"/>
</dbReference>
<dbReference type="RefSeq" id="WP_204784713.1">
    <property type="nucleotide sequence ID" value="NZ_CALVGD010000099.1"/>
</dbReference>
<dbReference type="SUPFAM" id="SSF53335">
    <property type="entry name" value="S-adenosyl-L-methionine-dependent methyltransferases"/>
    <property type="match status" value="1"/>
</dbReference>
<gene>
    <name evidence="3" type="ORF">H5975_02280</name>
</gene>
<evidence type="ECO:0000313" key="4">
    <source>
        <dbReference type="Proteomes" id="UP000785625"/>
    </source>
</evidence>
<evidence type="ECO:0000259" key="2">
    <source>
        <dbReference type="Pfam" id="PF21302"/>
    </source>
</evidence>
<dbReference type="EMBL" id="JACJKU010000012">
    <property type="protein sequence ID" value="MBM6940327.1"/>
    <property type="molecule type" value="Genomic_DNA"/>
</dbReference>
<feature type="domain" description="23S rRNA (guanine(745)-N(1))-methyltransferase N-terminal" evidence="2">
    <location>
        <begin position="19"/>
        <end position="54"/>
    </location>
</feature>
<dbReference type="Pfam" id="PF21302">
    <property type="entry name" value="Zn_ribbon_RlmA"/>
    <property type="match status" value="1"/>
</dbReference>
<reference evidence="3 4" key="1">
    <citation type="journal article" date="2021" name="Sci. Rep.">
        <title>The distribution of antibiotic resistance genes in chicken gut microbiota commensals.</title>
        <authorList>
            <person name="Juricova H."/>
            <person name="Matiasovicova J."/>
            <person name="Kubasova T."/>
            <person name="Cejkova D."/>
            <person name="Rychlik I."/>
        </authorList>
    </citation>
    <scope>NUCLEOTIDE SEQUENCE [LARGE SCALE GENOMIC DNA]</scope>
    <source>
        <strain evidence="3 4">An574</strain>
    </source>
</reference>
<dbReference type="InterPro" id="IPR052939">
    <property type="entry name" value="23S_rRNA_MeTrnsfrase_RlmA"/>
</dbReference>
<dbReference type="PANTHER" id="PTHR43460:SF1">
    <property type="entry name" value="METHYLTRANSFERASE TYPE 11 DOMAIN-CONTAINING PROTEIN"/>
    <property type="match status" value="1"/>
</dbReference>
<dbReference type="Pfam" id="PF13649">
    <property type="entry name" value="Methyltransf_25"/>
    <property type="match status" value="1"/>
</dbReference>
<organism evidence="3 4">
    <name type="scientific">Limosilactobacillus coleohominis</name>
    <dbReference type="NCBI Taxonomy" id="181675"/>
    <lineage>
        <taxon>Bacteria</taxon>
        <taxon>Bacillati</taxon>
        <taxon>Bacillota</taxon>
        <taxon>Bacilli</taxon>
        <taxon>Lactobacillales</taxon>
        <taxon>Lactobacillaceae</taxon>
        <taxon>Limosilactobacillus</taxon>
    </lineage>
</organism>
<dbReference type="GO" id="GO:0032259">
    <property type="term" value="P:methylation"/>
    <property type="evidence" value="ECO:0007669"/>
    <property type="project" value="UniProtKB-KW"/>
</dbReference>
<dbReference type="InterPro" id="IPR016718">
    <property type="entry name" value="rRNA_m1G-MeTrfase_A_prd"/>
</dbReference>
<keyword evidence="4" id="KW-1185">Reference proteome</keyword>
<dbReference type="PANTHER" id="PTHR43460">
    <property type="entry name" value="METHYLTRANSFERASE"/>
    <property type="match status" value="1"/>
</dbReference>
<dbReference type="PIRSF" id="PIRSF018249">
    <property type="entry name" value="MyrA_prd"/>
    <property type="match status" value="1"/>
</dbReference>
<dbReference type="Proteomes" id="UP000785625">
    <property type="component" value="Unassembled WGS sequence"/>
</dbReference>
<sequence length="284" mass="32828">MKKIEIVERWLHQNMGLLRCPVCQSSFKNIDQHQLQCVNNHRININKHGYVYFLNRGVKSEYNQDMLEARRAILNAGLFNGILDRINQLMPDQPQKILDVGTGEGTPLARLQKIRECKEDTYIGFDISRAGVQLATQLNPDLFFCLADLRQLPFADDSMDTIIELFSPSDYHEFNRVLNPGGQIFKVIPGASYLQEMRKLLYPADDRHQHYDNSAVEQLFLKHYQNAKVINIKYLFEIPESLRSSMILMSPLHWGKNVRELDLNEVQQLKSVTVDVDLLVGNLK</sequence>
<dbReference type="GO" id="GO:0008168">
    <property type="term" value="F:methyltransferase activity"/>
    <property type="evidence" value="ECO:0007669"/>
    <property type="project" value="UniProtKB-KW"/>
</dbReference>
<keyword evidence="3" id="KW-0808">Transferase</keyword>
<name>A0ABS2GVP6_9LACO</name>
<dbReference type="InterPro" id="IPR029063">
    <property type="entry name" value="SAM-dependent_MTases_sf"/>
</dbReference>
<dbReference type="InterPro" id="IPR048647">
    <property type="entry name" value="RlmA_N"/>
</dbReference>
<protein>
    <submittedName>
        <fullName evidence="3">Methyltransferase domain-containing protein</fullName>
    </submittedName>
</protein>
<dbReference type="Gene3D" id="3.40.50.150">
    <property type="entry name" value="Vaccinia Virus protein VP39"/>
    <property type="match status" value="1"/>
</dbReference>
<accession>A0ABS2GVP6</accession>
<comment type="caution">
    <text evidence="3">The sequence shown here is derived from an EMBL/GenBank/DDBJ whole genome shotgun (WGS) entry which is preliminary data.</text>
</comment>
<evidence type="ECO:0000259" key="1">
    <source>
        <dbReference type="Pfam" id="PF13649"/>
    </source>
</evidence>
<evidence type="ECO:0000313" key="3">
    <source>
        <dbReference type="EMBL" id="MBM6940327.1"/>
    </source>
</evidence>
<dbReference type="CDD" id="cd02440">
    <property type="entry name" value="AdoMet_MTases"/>
    <property type="match status" value="1"/>
</dbReference>
<feature type="domain" description="Methyltransferase" evidence="1">
    <location>
        <begin position="97"/>
        <end position="182"/>
    </location>
</feature>
<keyword evidence="3" id="KW-0489">Methyltransferase</keyword>
<proteinExistence type="predicted"/>